<sequence length="212" mass="23142">MPGKHVHFSEDVVFPPTPSPTFSSTSLPSSYGPFTPPNAFNAYMPLNVGGQPISVHKVLEYAGPTPFLCFDVTLPHQNVKPSINIPVSVLLEPATKPGLPSLVLIHPRLGRWQITARPEQGKVVLVRDVLSAIYTSLRQQATAADFEALPPPMQDEATTAFSRRWMRMPTHETKNVEKSKGLKRVDFLGGAVTFVGISQSQSGPNCFNLLVV</sequence>
<dbReference type="OrthoDB" id="3224413at2759"/>
<gene>
    <name evidence="2" type="ORF">MVEN_01932400</name>
</gene>
<keyword evidence="3" id="KW-1185">Reference proteome</keyword>
<accession>A0A8H6XG71</accession>
<dbReference type="AlphaFoldDB" id="A0A8H6XG71"/>
<dbReference type="Proteomes" id="UP000620124">
    <property type="component" value="Unassembled WGS sequence"/>
</dbReference>
<organism evidence="2 3">
    <name type="scientific">Mycena venus</name>
    <dbReference type="NCBI Taxonomy" id="2733690"/>
    <lineage>
        <taxon>Eukaryota</taxon>
        <taxon>Fungi</taxon>
        <taxon>Dikarya</taxon>
        <taxon>Basidiomycota</taxon>
        <taxon>Agaricomycotina</taxon>
        <taxon>Agaricomycetes</taxon>
        <taxon>Agaricomycetidae</taxon>
        <taxon>Agaricales</taxon>
        <taxon>Marasmiineae</taxon>
        <taxon>Mycenaceae</taxon>
        <taxon>Mycena</taxon>
    </lineage>
</organism>
<evidence type="ECO:0000313" key="3">
    <source>
        <dbReference type="Proteomes" id="UP000620124"/>
    </source>
</evidence>
<feature type="domain" description="DUF6699" evidence="1">
    <location>
        <begin position="69"/>
        <end position="202"/>
    </location>
</feature>
<protein>
    <recommendedName>
        <fullName evidence="1">DUF6699 domain-containing protein</fullName>
    </recommendedName>
</protein>
<comment type="caution">
    <text evidence="2">The sequence shown here is derived from an EMBL/GenBank/DDBJ whole genome shotgun (WGS) entry which is preliminary data.</text>
</comment>
<name>A0A8H6XG71_9AGAR</name>
<proteinExistence type="predicted"/>
<reference evidence="2" key="1">
    <citation type="submission" date="2020-05" db="EMBL/GenBank/DDBJ databases">
        <title>Mycena genomes resolve the evolution of fungal bioluminescence.</title>
        <authorList>
            <person name="Tsai I.J."/>
        </authorList>
    </citation>
    <scope>NUCLEOTIDE SEQUENCE</scope>
    <source>
        <strain evidence="2">CCC161011</strain>
    </source>
</reference>
<evidence type="ECO:0000313" key="2">
    <source>
        <dbReference type="EMBL" id="KAF7340139.1"/>
    </source>
</evidence>
<dbReference type="EMBL" id="JACAZI010000019">
    <property type="protein sequence ID" value="KAF7340139.1"/>
    <property type="molecule type" value="Genomic_DNA"/>
</dbReference>
<evidence type="ECO:0000259" key="1">
    <source>
        <dbReference type="Pfam" id="PF20415"/>
    </source>
</evidence>
<dbReference type="Pfam" id="PF20415">
    <property type="entry name" value="DUF6699"/>
    <property type="match status" value="1"/>
</dbReference>
<dbReference type="InterPro" id="IPR046522">
    <property type="entry name" value="DUF6699"/>
</dbReference>